<feature type="transmembrane region" description="Helical" evidence="1">
    <location>
        <begin position="168"/>
        <end position="186"/>
    </location>
</feature>
<organism evidence="2 3">
    <name type="scientific">Pundamilia nyererei</name>
    <dbReference type="NCBI Taxonomy" id="303518"/>
    <lineage>
        <taxon>Eukaryota</taxon>
        <taxon>Metazoa</taxon>
        <taxon>Chordata</taxon>
        <taxon>Craniata</taxon>
        <taxon>Vertebrata</taxon>
        <taxon>Euteleostomi</taxon>
        <taxon>Actinopterygii</taxon>
        <taxon>Neopterygii</taxon>
        <taxon>Teleostei</taxon>
        <taxon>Neoteleostei</taxon>
        <taxon>Acanthomorphata</taxon>
        <taxon>Ovalentaria</taxon>
        <taxon>Cichlomorphae</taxon>
        <taxon>Cichliformes</taxon>
        <taxon>Cichlidae</taxon>
        <taxon>African cichlids</taxon>
        <taxon>Pseudocrenilabrinae</taxon>
        <taxon>Haplochromini</taxon>
        <taxon>Pundamilia</taxon>
    </lineage>
</organism>
<dbReference type="PANTHER" id="PTHR34488">
    <property type="entry name" value="SI:CH211-245H14.1-RELATED"/>
    <property type="match status" value="1"/>
</dbReference>
<keyword evidence="2" id="KW-1185">Reference proteome</keyword>
<protein>
    <submittedName>
        <fullName evidence="3">Uncharacterized protein LOC102207576</fullName>
    </submittedName>
</protein>
<evidence type="ECO:0000313" key="2">
    <source>
        <dbReference type="Proteomes" id="UP000695023"/>
    </source>
</evidence>
<accession>A0A9Y3S8C1</accession>
<dbReference type="Proteomes" id="UP000695023">
    <property type="component" value="Unplaced"/>
</dbReference>
<keyword evidence="1" id="KW-0812">Transmembrane</keyword>
<evidence type="ECO:0000313" key="3">
    <source>
        <dbReference type="RefSeq" id="XP_005751943.1"/>
    </source>
</evidence>
<evidence type="ECO:0000256" key="1">
    <source>
        <dbReference type="SAM" id="Phobius"/>
    </source>
</evidence>
<reference evidence="3" key="1">
    <citation type="submission" date="2025-08" db="UniProtKB">
        <authorList>
            <consortium name="RefSeq"/>
        </authorList>
    </citation>
    <scope>IDENTIFICATION</scope>
</reference>
<sequence length="211" mass="23954">MPEIERNYQALLDMEQEQVLWKKFYVWKAGRTNGAHSQIVQKLKDIGHTEVDSPEDCDYLLGFCPIASRVGTDIIEALNNKPLGKPVILVVMHHTHDTRRVVAKSSRQVYDPDVCLTVDCLFYNGILLNCSLNDNMWAEIKNHFGVLILETQGSDLLTRIVNWIKNHLLIVALIIAFIFVIILVTLTRVDKVEHAHAEGTNKSSSTNKTYV</sequence>
<dbReference type="RefSeq" id="XP_005751943.1">
    <property type="nucleotide sequence ID" value="XM_005751886.1"/>
</dbReference>
<dbReference type="GeneID" id="102207576"/>
<name>A0A9Y3S8C1_9CICH</name>
<dbReference type="PANTHER" id="PTHR34488:SF1">
    <property type="entry name" value="SI:CH211-245H14.1-RELATED"/>
    <property type="match status" value="1"/>
</dbReference>
<gene>
    <name evidence="3" type="primary">LOC102207576</name>
</gene>
<proteinExistence type="predicted"/>
<dbReference type="AlphaFoldDB" id="A0A9Y3S8C1"/>
<keyword evidence="1" id="KW-1133">Transmembrane helix</keyword>
<keyword evidence="1" id="KW-0472">Membrane</keyword>